<proteinExistence type="predicted"/>
<dbReference type="KEGG" id="goe:100897144"/>
<evidence type="ECO:0000313" key="2">
    <source>
        <dbReference type="RefSeq" id="XP_003740002.1"/>
    </source>
</evidence>
<evidence type="ECO:0000313" key="1">
    <source>
        <dbReference type="Proteomes" id="UP000694867"/>
    </source>
</evidence>
<organism evidence="1 2">
    <name type="scientific">Galendromus occidentalis</name>
    <name type="common">western predatory mite</name>
    <dbReference type="NCBI Taxonomy" id="34638"/>
    <lineage>
        <taxon>Eukaryota</taxon>
        <taxon>Metazoa</taxon>
        <taxon>Ecdysozoa</taxon>
        <taxon>Arthropoda</taxon>
        <taxon>Chelicerata</taxon>
        <taxon>Arachnida</taxon>
        <taxon>Acari</taxon>
        <taxon>Parasitiformes</taxon>
        <taxon>Mesostigmata</taxon>
        <taxon>Gamasina</taxon>
        <taxon>Phytoseioidea</taxon>
        <taxon>Phytoseiidae</taxon>
        <taxon>Typhlodrominae</taxon>
        <taxon>Galendromus</taxon>
    </lineage>
</organism>
<dbReference type="GeneID" id="100897144"/>
<dbReference type="AlphaFoldDB" id="A0AAJ6QMR0"/>
<reference evidence="2" key="1">
    <citation type="submission" date="2025-08" db="UniProtKB">
        <authorList>
            <consortium name="RefSeq"/>
        </authorList>
    </citation>
    <scope>IDENTIFICATION</scope>
</reference>
<accession>A0AAJ6QMR0</accession>
<name>A0AAJ6QMR0_9ACAR</name>
<sequence length="174" mass="19311">MTTNDTSTQCPPGIATMLTLISREAVFTISATVVGICDGGSLLCTSQTGLDILDQEMIHLKHVRPVRLDVTKIAAGTPILLQSNKRAEVVDVDKKKVYLHDEGRFEFLSDWSHYFLPKTLLEIPAQVFEVQLNDPHYLNVGDEVNLLVFATNVSKNAGRCDSIVYRASLLEYTD</sequence>
<protein>
    <submittedName>
        <fullName evidence="2">Uncharacterized protein LOC100897144</fullName>
    </submittedName>
</protein>
<dbReference type="RefSeq" id="XP_003740002.1">
    <property type="nucleotide sequence ID" value="XM_003739954.2"/>
</dbReference>
<gene>
    <name evidence="2" type="primary">LOC100897144</name>
</gene>
<dbReference type="Proteomes" id="UP000694867">
    <property type="component" value="Unplaced"/>
</dbReference>
<keyword evidence="1" id="KW-1185">Reference proteome</keyword>